<sequence>MFWMFRTFGQRVSLVLVCCDFGIWVKLSSSGVIFHIVMHQELLCCHQVTKLLLCVEEYQKKKSK</sequence>
<reference evidence="1" key="1">
    <citation type="submission" date="2016-09" db="EMBL/GenBank/DDBJ databases">
        <title>Genome sequence of Chlorobaculum limnaeum.</title>
        <authorList>
            <person name="Liu Z."/>
            <person name="Tank M."/>
            <person name="Bryant D.A."/>
        </authorList>
    </citation>
    <scope>NUCLEOTIDE SEQUENCE [LARGE SCALE GENOMIC DNA]</scope>
    <source>
        <strain evidence="1">DSM 1677</strain>
    </source>
</reference>
<evidence type="ECO:0000313" key="2">
    <source>
        <dbReference type="Proteomes" id="UP000095185"/>
    </source>
</evidence>
<proteinExistence type="predicted"/>
<gene>
    <name evidence="1" type="ORF">BIU88_00480</name>
</gene>
<organism evidence="1 2">
    <name type="scientific">Chlorobaculum limnaeum</name>
    <dbReference type="NCBI Taxonomy" id="274537"/>
    <lineage>
        <taxon>Bacteria</taxon>
        <taxon>Pseudomonadati</taxon>
        <taxon>Chlorobiota</taxon>
        <taxon>Chlorobiia</taxon>
        <taxon>Chlorobiales</taxon>
        <taxon>Chlorobiaceae</taxon>
        <taxon>Chlorobaculum</taxon>
    </lineage>
</organism>
<dbReference type="Proteomes" id="UP000095185">
    <property type="component" value="Chromosome"/>
</dbReference>
<dbReference type="AlphaFoldDB" id="A0A1D8D1X9"/>
<dbReference type="EMBL" id="CP017305">
    <property type="protein sequence ID" value="AOS82757.1"/>
    <property type="molecule type" value="Genomic_DNA"/>
</dbReference>
<accession>A0A1D8D1X9</accession>
<protein>
    <submittedName>
        <fullName evidence="1">Uncharacterized protein</fullName>
    </submittedName>
</protein>
<dbReference type="KEGG" id="clz:BIU88_00480"/>
<evidence type="ECO:0000313" key="1">
    <source>
        <dbReference type="EMBL" id="AOS82757.1"/>
    </source>
</evidence>
<name>A0A1D8D1X9_CHLLM</name>
<keyword evidence="2" id="KW-1185">Reference proteome</keyword>